<keyword evidence="2" id="KW-1185">Reference proteome</keyword>
<dbReference type="Proteomes" id="UP000006346">
    <property type="component" value="Chromosome"/>
</dbReference>
<dbReference type="KEGG" id="dor:Desor_2849"/>
<dbReference type="HOGENOM" id="CLU_2896774_0_0_9"/>
<gene>
    <name evidence="1" type="ordered locus">Desor_2849</name>
</gene>
<dbReference type="AlphaFoldDB" id="G7WDQ5"/>
<protein>
    <submittedName>
        <fullName evidence="1">Uncharacterized protein</fullName>
    </submittedName>
</protein>
<name>G7WDQ5_DESOD</name>
<dbReference type="EMBL" id="CP003108">
    <property type="protein sequence ID" value="AET68380.1"/>
    <property type="molecule type" value="Genomic_DNA"/>
</dbReference>
<dbReference type="RefSeq" id="WP_014185188.1">
    <property type="nucleotide sequence ID" value="NC_016584.1"/>
</dbReference>
<reference evidence="2" key="1">
    <citation type="submission" date="2011-11" db="EMBL/GenBank/DDBJ databases">
        <title>Complete sequence of Desulfosporosinus orientis DSM 765.</title>
        <authorList>
            <person name="Lucas S."/>
            <person name="Han J."/>
            <person name="Lapidus A."/>
            <person name="Cheng J.-F."/>
            <person name="Goodwin L."/>
            <person name="Pitluck S."/>
            <person name="Peters L."/>
            <person name="Ovchinnikova G."/>
            <person name="Teshima H."/>
            <person name="Detter J.C."/>
            <person name="Han C."/>
            <person name="Tapia R."/>
            <person name="Land M."/>
            <person name="Hauser L."/>
            <person name="Kyrpides N."/>
            <person name="Ivanova N."/>
            <person name="Pagani I."/>
            <person name="Pester M."/>
            <person name="Spring S."/>
            <person name="Ollivier B."/>
            <person name="Rattei T."/>
            <person name="Klenk H.-P."/>
            <person name="Wagner M."/>
            <person name="Loy A."/>
            <person name="Woyke T."/>
        </authorList>
    </citation>
    <scope>NUCLEOTIDE SEQUENCE [LARGE SCALE GENOMIC DNA]</scope>
    <source>
        <strain evidence="2">ATCC 19365 / DSM 765 / NCIMB 8382 / VKM B-1628</strain>
    </source>
</reference>
<evidence type="ECO:0000313" key="2">
    <source>
        <dbReference type="Proteomes" id="UP000006346"/>
    </source>
</evidence>
<accession>G7WDQ5</accession>
<proteinExistence type="predicted"/>
<evidence type="ECO:0000313" key="1">
    <source>
        <dbReference type="EMBL" id="AET68380.1"/>
    </source>
</evidence>
<dbReference type="PATRIC" id="fig|768706.3.peg.2857"/>
<dbReference type="OrthoDB" id="1707883at2"/>
<sequence>MAKAPNKQLAGIKAYAEQKNKETIEKVHKAIDSLKRKKKISTLIQYQKKQAFLEQPFIIIPN</sequence>
<reference evidence="1 2" key="2">
    <citation type="journal article" date="2012" name="J. Bacteriol.">
        <title>Complete genome sequences of Desulfosporosinus orientis DSM765T, Desulfosporosinus youngiae DSM17734T, Desulfosporosinus meridiei DSM13257T, and Desulfosporosinus acidiphilus DSM22704T.</title>
        <authorList>
            <person name="Pester M."/>
            <person name="Brambilla E."/>
            <person name="Alazard D."/>
            <person name="Rattei T."/>
            <person name="Weinmaier T."/>
            <person name="Han J."/>
            <person name="Lucas S."/>
            <person name="Lapidus A."/>
            <person name="Cheng J.F."/>
            <person name="Goodwin L."/>
            <person name="Pitluck S."/>
            <person name="Peters L."/>
            <person name="Ovchinnikova G."/>
            <person name="Teshima H."/>
            <person name="Detter J.C."/>
            <person name="Han C.S."/>
            <person name="Tapia R."/>
            <person name="Land M.L."/>
            <person name="Hauser L."/>
            <person name="Kyrpides N.C."/>
            <person name="Ivanova N.N."/>
            <person name="Pagani I."/>
            <person name="Huntmann M."/>
            <person name="Wei C.L."/>
            <person name="Davenport K.W."/>
            <person name="Daligault H."/>
            <person name="Chain P.S."/>
            <person name="Chen A."/>
            <person name="Mavromatis K."/>
            <person name="Markowitz V."/>
            <person name="Szeto E."/>
            <person name="Mikhailova N."/>
            <person name="Pati A."/>
            <person name="Wagner M."/>
            <person name="Woyke T."/>
            <person name="Ollivier B."/>
            <person name="Klenk H.P."/>
            <person name="Spring S."/>
            <person name="Loy A."/>
        </authorList>
    </citation>
    <scope>NUCLEOTIDE SEQUENCE [LARGE SCALE GENOMIC DNA]</scope>
    <source>
        <strain evidence="2">ATCC 19365 / DSM 765 / NCIMB 8382 / VKM B-1628</strain>
    </source>
</reference>
<dbReference type="STRING" id="768706.Desor_2849"/>
<organism evidence="1 2">
    <name type="scientific">Desulfosporosinus orientis (strain ATCC 19365 / DSM 765 / NCIMB 8382 / VKM B-1628 / Singapore I)</name>
    <name type="common">Desulfotomaculum orientis</name>
    <dbReference type="NCBI Taxonomy" id="768706"/>
    <lineage>
        <taxon>Bacteria</taxon>
        <taxon>Bacillati</taxon>
        <taxon>Bacillota</taxon>
        <taxon>Clostridia</taxon>
        <taxon>Eubacteriales</taxon>
        <taxon>Desulfitobacteriaceae</taxon>
        <taxon>Desulfosporosinus</taxon>
    </lineage>
</organism>